<accession>A0A8B6BQT5</accession>
<keyword evidence="1" id="KW-0863">Zinc-finger</keyword>
<organism evidence="3 4">
    <name type="scientific">Mytilus galloprovincialis</name>
    <name type="common">Mediterranean mussel</name>
    <dbReference type="NCBI Taxonomy" id="29158"/>
    <lineage>
        <taxon>Eukaryota</taxon>
        <taxon>Metazoa</taxon>
        <taxon>Spiralia</taxon>
        <taxon>Lophotrochozoa</taxon>
        <taxon>Mollusca</taxon>
        <taxon>Bivalvia</taxon>
        <taxon>Autobranchia</taxon>
        <taxon>Pteriomorphia</taxon>
        <taxon>Mytilida</taxon>
        <taxon>Mytiloidea</taxon>
        <taxon>Mytilidae</taxon>
        <taxon>Mytilinae</taxon>
        <taxon>Mytilus</taxon>
    </lineage>
</organism>
<evidence type="ECO:0000313" key="4">
    <source>
        <dbReference type="Proteomes" id="UP000596742"/>
    </source>
</evidence>
<dbReference type="Proteomes" id="UP000596742">
    <property type="component" value="Unassembled WGS sequence"/>
</dbReference>
<dbReference type="AlphaFoldDB" id="A0A8B6BQT5"/>
<dbReference type="OrthoDB" id="6113824at2759"/>
<dbReference type="Gene3D" id="2.120.10.30">
    <property type="entry name" value="TolB, C-terminal domain"/>
    <property type="match status" value="1"/>
</dbReference>
<reference evidence="3" key="1">
    <citation type="submission" date="2018-11" db="EMBL/GenBank/DDBJ databases">
        <authorList>
            <person name="Alioto T."/>
            <person name="Alioto T."/>
        </authorList>
    </citation>
    <scope>NUCLEOTIDE SEQUENCE</scope>
</reference>
<dbReference type="CDD" id="cd19757">
    <property type="entry name" value="Bbox1"/>
    <property type="match status" value="1"/>
</dbReference>
<evidence type="ECO:0000313" key="3">
    <source>
        <dbReference type="EMBL" id="VDH93701.1"/>
    </source>
</evidence>
<proteinExistence type="predicted"/>
<sequence>MASSIRKAQSPLSCQLCDNPNVIKWKCKDCELLMCDICKERIHPRFKLSETHSIISIKDVGKEGIDVSVQFESLQVSQPVLSSLVSTYTSTFASFCKIQYSSNDTLYCSYHTKESGYKFFVIRFLKESIKVLQELDIECTDFTLGRKDELYYGQFRGSELKVLSTDGVTNTVLSTSPMVISCTHINKNNEIILGLREQGPPFPVTEFRTRLIAVFDVNNKRKLSIECAQNGEKLFSYVWRISTDSYNNIYAIDQFENCDGRLVALERSGVVKFIYEGHSSVNTSQTPFNPMGIVITKTDIIIICDKSNNCLYALNTKGELIGLQNLKDLRVELPYSLCLDSEGFLLIGCNTWADEANNAKIHVAEIAF</sequence>
<evidence type="ECO:0000256" key="1">
    <source>
        <dbReference type="PROSITE-ProRule" id="PRU00024"/>
    </source>
</evidence>
<dbReference type="PROSITE" id="PS50119">
    <property type="entry name" value="ZF_BBOX"/>
    <property type="match status" value="1"/>
</dbReference>
<dbReference type="SMART" id="SM00336">
    <property type="entry name" value="BBOX"/>
    <property type="match status" value="1"/>
</dbReference>
<dbReference type="GO" id="GO:0008270">
    <property type="term" value="F:zinc ion binding"/>
    <property type="evidence" value="ECO:0007669"/>
    <property type="project" value="UniProtKB-KW"/>
</dbReference>
<dbReference type="EMBL" id="UYJE01000491">
    <property type="protein sequence ID" value="VDH93701.1"/>
    <property type="molecule type" value="Genomic_DNA"/>
</dbReference>
<protein>
    <recommendedName>
        <fullName evidence="2">B box-type domain-containing protein</fullName>
    </recommendedName>
</protein>
<keyword evidence="1" id="KW-0479">Metal-binding</keyword>
<dbReference type="InterPro" id="IPR000315">
    <property type="entry name" value="Znf_B-box"/>
</dbReference>
<comment type="caution">
    <text evidence="3">The sequence shown here is derived from an EMBL/GenBank/DDBJ whole genome shotgun (WGS) entry which is preliminary data.</text>
</comment>
<keyword evidence="1" id="KW-0862">Zinc</keyword>
<dbReference type="SUPFAM" id="SSF101898">
    <property type="entry name" value="NHL repeat"/>
    <property type="match status" value="1"/>
</dbReference>
<feature type="domain" description="B box-type" evidence="2">
    <location>
        <begin position="9"/>
        <end position="57"/>
    </location>
</feature>
<gene>
    <name evidence="3" type="ORF">MGAL_10B080485</name>
</gene>
<name>A0A8B6BQT5_MYTGA</name>
<evidence type="ECO:0000259" key="2">
    <source>
        <dbReference type="PROSITE" id="PS50119"/>
    </source>
</evidence>
<keyword evidence="4" id="KW-1185">Reference proteome</keyword>
<dbReference type="InterPro" id="IPR011042">
    <property type="entry name" value="6-blade_b-propeller_TolB-like"/>
</dbReference>